<gene>
    <name evidence="9" type="ORF">PSON_ATCC_30995.1.T0390047</name>
</gene>
<evidence type="ECO:0000256" key="4">
    <source>
        <dbReference type="ARBA" id="ARBA00022701"/>
    </source>
</evidence>
<sequence>MYNSRSLQQQISPSSGRIQKISEKLSTIQIGVENERFQKLEQAEQRIQQAEDAFNEFQEQIFTKLNGLRDQLGKLQKQVEEDKLAKEQANETKNREVSALEKKFENAIENETQARKEGESKVLRLLEDKTALLRTEVQKETASRVDAIEGIHQGLQNDLPKIQEAIRNEANERDESDQNVMKSITDELVKLSNLINVEKRNRDESEQSIFEMLKDIQSWTKKRKQGNNQKNISQVYQKIHVINQVLQQIYDQYKYIKYLKFIQPCLKKLQQYSLYTKRSISAHEPIIKYSKLLTQRNYLNPSKFCPENDYHDKETLYFQIKALKEEINSIRAENIKLKTRILQQEKELQNFNKYIEELQIRQNPLSKNQEYIIQQIKKQNKDLQQQLQEKLSMIEQMKKNIKVTKMQETKIENQLYKEEITKLKKLLLDQENSTKDYLNQQSIIKDNFQKTQQGFIKQQIEINDLKQQQQNDNQKIIQLQNEVTKLSQIKINLEDKIKRITTEQNKKSSTNSFRSNKLQATTEISCTQLKQKTQEELQFKLIIRGITYEQFAQMIQELKQQAINLKKQIEKEDIEYILSQEPFSLTQDRIQEVVKSLLVSGNKLADSLLNQVGKYKTFFDYPEFKIEEAEKIIKQTLKQPDLAFYLQTKHNQIWNKEDVFQMIKQLKITWSEPVLLFYILNLFEKSGQMLDFKSDFIIDPFPQLVEKESSRIIEESDEDLFDQHSDKSQNVQIQDTDQYIT</sequence>
<feature type="coiled-coil region" evidence="7">
    <location>
        <begin position="548"/>
        <end position="575"/>
    </location>
</feature>
<protein>
    <submittedName>
        <fullName evidence="9">Uncharacterized protein</fullName>
    </submittedName>
</protein>
<dbReference type="InterPro" id="IPR008374">
    <property type="entry name" value="SF_assemblin/giardin_b"/>
</dbReference>
<comment type="similarity">
    <text evidence="2">Belongs to the SF-assemblin family.</text>
</comment>
<organism evidence="9 10">
    <name type="scientific">Paramecium sonneborni</name>
    <dbReference type="NCBI Taxonomy" id="65129"/>
    <lineage>
        <taxon>Eukaryota</taxon>
        <taxon>Sar</taxon>
        <taxon>Alveolata</taxon>
        <taxon>Ciliophora</taxon>
        <taxon>Intramacronucleata</taxon>
        <taxon>Oligohymenophorea</taxon>
        <taxon>Peniculida</taxon>
        <taxon>Parameciidae</taxon>
        <taxon>Paramecium</taxon>
    </lineage>
</organism>
<accession>A0A8S1MK41</accession>
<comment type="caution">
    <text evidence="9">The sequence shown here is derived from an EMBL/GenBank/DDBJ whole genome shotgun (WGS) entry which is preliminary data.</text>
</comment>
<name>A0A8S1MK41_9CILI</name>
<feature type="coiled-coil region" evidence="7">
    <location>
        <begin position="33"/>
        <end position="117"/>
    </location>
</feature>
<evidence type="ECO:0000256" key="6">
    <source>
        <dbReference type="ARBA" id="ARBA00023212"/>
    </source>
</evidence>
<dbReference type="GO" id="GO:0005200">
    <property type="term" value="F:structural constituent of cytoskeleton"/>
    <property type="evidence" value="ECO:0007669"/>
    <property type="project" value="InterPro"/>
</dbReference>
<keyword evidence="3" id="KW-0963">Cytoplasm</keyword>
<keyword evidence="6" id="KW-0206">Cytoskeleton</keyword>
<dbReference type="Pfam" id="PF06705">
    <property type="entry name" value="SF-assemblin"/>
    <property type="match status" value="1"/>
</dbReference>
<dbReference type="GO" id="GO:0005874">
    <property type="term" value="C:microtubule"/>
    <property type="evidence" value="ECO:0007669"/>
    <property type="project" value="UniProtKB-KW"/>
</dbReference>
<feature type="compositionally biased region" description="Polar residues" evidence="8">
    <location>
        <begin position="728"/>
        <end position="741"/>
    </location>
</feature>
<keyword evidence="10" id="KW-1185">Reference proteome</keyword>
<reference evidence="9" key="1">
    <citation type="submission" date="2021-01" db="EMBL/GenBank/DDBJ databases">
        <authorList>
            <consortium name="Genoscope - CEA"/>
            <person name="William W."/>
        </authorList>
    </citation>
    <scope>NUCLEOTIDE SEQUENCE</scope>
</reference>
<evidence type="ECO:0000256" key="3">
    <source>
        <dbReference type="ARBA" id="ARBA00022490"/>
    </source>
</evidence>
<evidence type="ECO:0000256" key="7">
    <source>
        <dbReference type="SAM" id="Coils"/>
    </source>
</evidence>
<evidence type="ECO:0000256" key="2">
    <source>
        <dbReference type="ARBA" id="ARBA00005678"/>
    </source>
</evidence>
<evidence type="ECO:0000256" key="1">
    <source>
        <dbReference type="ARBA" id="ARBA00004245"/>
    </source>
</evidence>
<dbReference type="Proteomes" id="UP000692954">
    <property type="component" value="Unassembled WGS sequence"/>
</dbReference>
<feature type="region of interest" description="Disordered" evidence="8">
    <location>
        <begin position="718"/>
        <end position="741"/>
    </location>
</feature>
<dbReference type="InterPro" id="IPR038835">
    <property type="entry name" value="Giardin_beta-like"/>
</dbReference>
<dbReference type="OrthoDB" id="306306at2759"/>
<keyword evidence="5 7" id="KW-0175">Coiled coil</keyword>
<comment type="subcellular location">
    <subcellularLocation>
        <location evidence="1">Cytoplasm</location>
        <location evidence="1">Cytoskeleton</location>
    </subcellularLocation>
</comment>
<dbReference type="PANTHER" id="PTHR37027">
    <property type="entry name" value="KDE4"/>
    <property type="match status" value="1"/>
</dbReference>
<evidence type="ECO:0000256" key="8">
    <source>
        <dbReference type="SAM" id="MobiDB-lite"/>
    </source>
</evidence>
<dbReference type="EMBL" id="CAJJDN010000039">
    <property type="protein sequence ID" value="CAD8079352.1"/>
    <property type="molecule type" value="Genomic_DNA"/>
</dbReference>
<dbReference type="AlphaFoldDB" id="A0A8S1MK41"/>
<evidence type="ECO:0000313" key="9">
    <source>
        <dbReference type="EMBL" id="CAD8079352.1"/>
    </source>
</evidence>
<evidence type="ECO:0000313" key="10">
    <source>
        <dbReference type="Proteomes" id="UP000692954"/>
    </source>
</evidence>
<feature type="coiled-coil region" evidence="7">
    <location>
        <begin position="313"/>
        <end position="433"/>
    </location>
</feature>
<feature type="coiled-coil region" evidence="7">
    <location>
        <begin position="462"/>
        <end position="496"/>
    </location>
</feature>
<keyword evidence="4" id="KW-0493">Microtubule</keyword>
<evidence type="ECO:0000256" key="5">
    <source>
        <dbReference type="ARBA" id="ARBA00023054"/>
    </source>
</evidence>
<dbReference type="PANTHER" id="PTHR37027:SF2">
    <property type="entry name" value="CHROMOSOME UNDETERMINED SCAFFOLD_148, WHOLE GENOME SHOTGUN SEQUENCE"/>
    <property type="match status" value="1"/>
</dbReference>
<proteinExistence type="inferred from homology"/>